<dbReference type="GO" id="GO:0030288">
    <property type="term" value="C:outer membrane-bounded periplasmic space"/>
    <property type="evidence" value="ECO:0007669"/>
    <property type="project" value="TreeGrafter"/>
</dbReference>
<feature type="chain" id="PRO_5008088731" description="N-acetylmuramoyl-L-alanine amidase" evidence="4">
    <location>
        <begin position="29"/>
        <end position="375"/>
    </location>
</feature>
<dbReference type="OrthoDB" id="9806267at2"/>
<gene>
    <name evidence="6" type="ORF">AW736_23175</name>
</gene>
<dbReference type="CDD" id="cd02696">
    <property type="entry name" value="MurNAc-LAA"/>
    <property type="match status" value="1"/>
</dbReference>
<evidence type="ECO:0000259" key="5">
    <source>
        <dbReference type="SMART" id="SM00646"/>
    </source>
</evidence>
<feature type="domain" description="MurNAc-LAA" evidence="5">
    <location>
        <begin position="228"/>
        <end position="364"/>
    </location>
</feature>
<accession>A0A178IE84</accession>
<dbReference type="PANTHER" id="PTHR30404:SF0">
    <property type="entry name" value="N-ACETYLMURAMOYL-L-ALANINE AMIDASE AMIC"/>
    <property type="match status" value="1"/>
</dbReference>
<dbReference type="GO" id="GO:0009253">
    <property type="term" value="P:peptidoglycan catabolic process"/>
    <property type="evidence" value="ECO:0007669"/>
    <property type="project" value="InterPro"/>
</dbReference>
<dbReference type="AlphaFoldDB" id="A0A178IE84"/>
<dbReference type="InterPro" id="IPR002508">
    <property type="entry name" value="MurNAc-LAA_cat"/>
</dbReference>
<dbReference type="SUPFAM" id="SSF53187">
    <property type="entry name" value="Zn-dependent exopeptidases"/>
    <property type="match status" value="1"/>
</dbReference>
<evidence type="ECO:0000313" key="6">
    <source>
        <dbReference type="EMBL" id="OAM87467.1"/>
    </source>
</evidence>
<dbReference type="PANTHER" id="PTHR30404">
    <property type="entry name" value="N-ACETYLMURAMOYL-L-ALANINE AMIDASE"/>
    <property type="match status" value="1"/>
</dbReference>
<name>A0A178IE84_9BACT</name>
<organism evidence="6 7">
    <name type="scientific">Termitidicoccus mucosus</name>
    <dbReference type="NCBI Taxonomy" id="1184151"/>
    <lineage>
        <taxon>Bacteria</taxon>
        <taxon>Pseudomonadati</taxon>
        <taxon>Verrucomicrobiota</taxon>
        <taxon>Opitutia</taxon>
        <taxon>Opitutales</taxon>
        <taxon>Opitutaceae</taxon>
        <taxon>Termitidicoccus</taxon>
    </lineage>
</organism>
<protein>
    <recommendedName>
        <fullName evidence="2">N-acetylmuramoyl-L-alanine amidase</fullName>
        <ecNumber evidence="2">3.5.1.28</ecNumber>
    </recommendedName>
</protein>
<evidence type="ECO:0000313" key="7">
    <source>
        <dbReference type="Proteomes" id="UP000078486"/>
    </source>
</evidence>
<proteinExistence type="predicted"/>
<dbReference type="EMBL" id="LRRQ01000171">
    <property type="protein sequence ID" value="OAM87467.1"/>
    <property type="molecule type" value="Genomic_DNA"/>
</dbReference>
<keyword evidence="3" id="KW-0378">Hydrolase</keyword>
<dbReference type="EC" id="3.5.1.28" evidence="2"/>
<dbReference type="Gene3D" id="3.40.630.40">
    <property type="entry name" value="Zn-dependent exopeptidases"/>
    <property type="match status" value="1"/>
</dbReference>
<reference evidence="6 7" key="1">
    <citation type="submission" date="2016-01" db="EMBL/GenBank/DDBJ databases">
        <title>High potential of lignocellulose degradation of a new Verrucomicrobia species.</title>
        <authorList>
            <person name="Wang Y."/>
            <person name="Shi Y."/>
            <person name="Qiu Z."/>
            <person name="Liu S."/>
            <person name="Yang H."/>
        </authorList>
    </citation>
    <scope>NUCLEOTIDE SEQUENCE [LARGE SCALE GENOMIC DNA]</scope>
    <source>
        <strain evidence="6 7">TSB47</strain>
    </source>
</reference>
<keyword evidence="7" id="KW-1185">Reference proteome</keyword>
<evidence type="ECO:0000256" key="4">
    <source>
        <dbReference type="SAM" id="SignalP"/>
    </source>
</evidence>
<feature type="signal peptide" evidence="4">
    <location>
        <begin position="1"/>
        <end position="28"/>
    </location>
</feature>
<dbReference type="STRING" id="1184151.AW736_23175"/>
<dbReference type="SMART" id="SM00646">
    <property type="entry name" value="Ami_3"/>
    <property type="match status" value="1"/>
</dbReference>
<evidence type="ECO:0000256" key="2">
    <source>
        <dbReference type="ARBA" id="ARBA00011901"/>
    </source>
</evidence>
<dbReference type="RefSeq" id="WP_068772661.1">
    <property type="nucleotide sequence ID" value="NZ_CP109796.1"/>
</dbReference>
<comment type="caution">
    <text evidence="6">The sequence shown here is derived from an EMBL/GenBank/DDBJ whole genome shotgun (WGS) entry which is preliminary data.</text>
</comment>
<dbReference type="Proteomes" id="UP000078486">
    <property type="component" value="Unassembled WGS sequence"/>
</dbReference>
<dbReference type="Pfam" id="PF01520">
    <property type="entry name" value="Amidase_3"/>
    <property type="match status" value="1"/>
</dbReference>
<evidence type="ECO:0000256" key="1">
    <source>
        <dbReference type="ARBA" id="ARBA00001561"/>
    </source>
</evidence>
<evidence type="ECO:0000256" key="3">
    <source>
        <dbReference type="ARBA" id="ARBA00022801"/>
    </source>
</evidence>
<keyword evidence="4" id="KW-0732">Signal</keyword>
<comment type="catalytic activity">
    <reaction evidence="1">
        <text>Hydrolyzes the link between N-acetylmuramoyl residues and L-amino acid residues in certain cell-wall glycopeptides.</text>
        <dbReference type="EC" id="3.5.1.28"/>
    </reaction>
</comment>
<dbReference type="InterPro" id="IPR050695">
    <property type="entry name" value="N-acetylmuramoyl_amidase_3"/>
</dbReference>
<sequence>MPASRSTLRIGAAALAAVLALAQGGVEAQTQARAAPTRPVATLPLAAAKSSASAPRTKSAASPASAVAPIKIAGIDYIDVIAFGRASGMKAVWLAPLEELALQNDHLRIVLKHDSRELSVNGMRVFTGDAVRGHKGALLVSRTDADTLLSPIIDAGRGRAAIPSLKTIVIDPGHGGPDHGKINDKLKLNEKTFTLDTALRLKKILEARGYKIVMTRTADVKVDLPARAVVATTAKADLFVSIHFNSVAQGAQRVRGLEVYRFTPRGQAPVTRGDVTAEDREKNPADPFAYWNTLAACLMQRSLLGDLKLVDRGMKHHKFAVLRLAPCPSLLIEGGFLSNDAEAKLIATPDFRQKLAQSIADGISEYATTLANAKK</sequence>
<dbReference type="GO" id="GO:0008745">
    <property type="term" value="F:N-acetylmuramoyl-L-alanine amidase activity"/>
    <property type="evidence" value="ECO:0007669"/>
    <property type="project" value="UniProtKB-EC"/>
</dbReference>